<feature type="compositionally biased region" description="Basic and acidic residues" evidence="7">
    <location>
        <begin position="2070"/>
        <end position="2079"/>
    </location>
</feature>
<feature type="domain" description="Ig-like" evidence="9">
    <location>
        <begin position="1736"/>
        <end position="1824"/>
    </location>
</feature>
<feature type="region of interest" description="Disordered" evidence="7">
    <location>
        <begin position="977"/>
        <end position="1070"/>
    </location>
</feature>
<feature type="region of interest" description="Disordered" evidence="7">
    <location>
        <begin position="2348"/>
        <end position="2406"/>
    </location>
</feature>
<feature type="region of interest" description="Disordered" evidence="7">
    <location>
        <begin position="617"/>
        <end position="738"/>
    </location>
</feature>
<feature type="region of interest" description="Disordered" evidence="7">
    <location>
        <begin position="2050"/>
        <end position="2178"/>
    </location>
</feature>
<dbReference type="InterPro" id="IPR022189">
    <property type="entry name" value="SMTN"/>
</dbReference>
<dbReference type="PROSITE" id="PS50835">
    <property type="entry name" value="IG_LIKE"/>
    <property type="match status" value="4"/>
</dbReference>
<dbReference type="FunFam" id="2.60.40.10:FF:001223">
    <property type="entry name" value="Sidekick cell adhesion molecule 1"/>
    <property type="match status" value="1"/>
</dbReference>
<feature type="compositionally biased region" description="Polar residues" evidence="7">
    <location>
        <begin position="638"/>
        <end position="652"/>
    </location>
</feature>
<proteinExistence type="inferred from homology"/>
<gene>
    <name evidence="10" type="ORF">MCOR_7182</name>
</gene>
<feature type="compositionally biased region" description="Polar residues" evidence="7">
    <location>
        <begin position="1412"/>
        <end position="1421"/>
    </location>
</feature>
<feature type="domain" description="Ig-like" evidence="9">
    <location>
        <begin position="1640"/>
        <end position="1722"/>
    </location>
</feature>
<sequence>MELRKREAFRGKDEATLKDMLFCQLDSCVNFEERKKIRDALRDVQGLNRGACGGIKPLSFRPRNLKLEPSKSTKIYKENSGKSFHLSLKEDENKADSFHCQIVEQSEEINSDENVTKGCSLPLQDDNKISINLKLQEAKFFETKGSTSSRPEDKVRSVLSSDFTVAKDTEIPEFSHEEILKSSSPQDKSNYLIFPETSNLKEEPLIDRISSVKTLVVSNLKGTLIDENSSVKTLVVDDLKEEPLIDENSSVKTLIVDNLKEEPLIDRIIVDDLKEEPLIDENSSVKTLIVDNLKEEPLIDRISSVKTLVVSNLKEEPIIDENSSVKTLVLSNSNEEQLIDKIRSVKTLVLSNSNDEPLIDKNCSVKTLVVSNLNEEPLSDRKQVCRFLSRGKITSNIPKSAIKSEKETATHQANMEGPVKNYKSQLIIGSIGNSKAANLPYQSHVFTSDNSENIDQSRKNMTSGGHDVRRSNSLKVLKKNQLNQEKMPNEGGTVITEEIRRKSLGQSLINNGNILSNNKESGAIVTGEMRRKSLEQSSLRNDDILSKSKESGAIITEEMRRKSLEQSSLSNYDISLKSKESGAVITEEMRRKSLEQSSLSNYEILSKSKESGAIITKEMRRRSMDQCSLETENDKNSHGTNEINGNFISQNSEKTDETDKSECNKNEKDISVKQNGHESFFKTDNEELESEKIHQDSMTTKNTTAEKQQDSNCSVRIETPPCSSLTEDKSSSSSSKAIDIDDTADGCNDCQKNQEANHEGQVQCQTEEEFTKQIQELQIQLKECQDFTKRRKIRGRIRKLREQFEGSDVGKTMGILRAFELRRKPVVYQFVDSCLRINGVKRDLTLDSTAQQDYSQVDSKDELRKLLTQTNDYEEKKQIRLALRQLRQRDREREGGNSRGPTTSLTRSQSVKDFDGCDHQANNTNHPRIGRCTSVIDRPKESGSQIEQRVPLPNGYYNGIQNGRSEKSVHVIHDSGQLGSLNSIGENHISKHSDDIDNNSPPSSPLRRSFSLNSLRRKRSEKDISVTSPNSSNFYSVHSDSPVNSSSSSEFSEHSKHTSRHSKDISDHSEIKNNSVSFSENLKDNHVLNDKDNFKNTDAVRRKSVPASAKHFKDSDKSGSESDSSSCRDWLEKKRRNSLTVIDTKKLNSTMDIEAAFSEILNAVDTEEENNNEDSPELEIMEVDGLEKINIKTPRITNDKISTSAVDINFNYSEAKTVSKPNNDDYVQMKEKEEAIIEEQVTPVIQSPISTELQITPVKKDRPVFTLAPVTPLNDSLSVIEDDDGSITVQSVSYKDQGDCVVTEKTTLRRSQSRTEEEEKDTVIESKVTSPGGSDHFEKDVIKTKRKLTSRGSDYFSRSQYKSKWLRNKEGETIEEHDVTVESDNFPSPKVSPGVIGDNRLLVPGRMDVSKASSGYGSVSGSDEEEKEEAVATALQGQPSGSPEIKATLKDLVTLEGSNAVLETIVTCSPSPDITWYKGDKSVMNNRHYEAKYDNISGRATLTVLGAKKEDTGPYKCTLRNPLGEAETKASLTVRSRAKKKPQFTKPLKNMVATEGHSVCLECSVNDATQIAWYKDGIIQRNTSDFKQTFDGLIAKLDIEEIFVDDHGEYSCVAKNDFGENRTSCKIIVKETACETDVVPMFLTKPESKIHECSDTVTLQCDVIGSPQPTIRWTRDQQTVGIDNCHKQTFDGRTAVLLITKSTIEDSGKYECIAENTSGKVSVDALIVVKAKQATPEILSPLTDETAVCGKSLTLKCDVNGNPSPMIVWRKDNRIIGNTKDFRQTYQDVTAKLQISDIHKEDAGCYECVARNVHGAITTKCSVVVEGSNSGSVGADDKSKTQFDWLVGRDKNTPVIGDKQKEPSIKRSESMKITSNYSLRDKYRKATQPDDAIKETTNETPNKVTVTMETIVQKNDTDNKVDINTNKTKFEDPLKQKAAIARSKGPEDPPWKNVTLRRTESARAPVGRRESPFLRKRKEELAGKLEVGSSPQNNDDPSKLATKPPGWRPVIGDKKDSDTQKETEVLSSLRQVNLRRCDSARSLRDEIKQTGSNISANAQHDGGSRTDNFSADKKTDNETPKLGQTSSTRLLFERKLESDQPKDTQLTNFLNRPGSGLRRTSSLKITQAERDAGTRPVVHSRMNGGLDLEQSKGEKSTSNRFSNKEGDQKTRTMPTYDNIDDEDELHKILSKTDDFDERKKIRNRMREIREKKSKEMEVKRLQREKETEDIFKRKFAAAEADQKRQVAAFEKAAKETKEEREKIMNIKDDIIKEHLKESEEAKKRQLAAFDRIASKGSAGTVSSQAGFGGQSFTKTPEQAAKFLSDKLINTGTPVIGGKITVRTETWNSQDGVTNKSEKTESWGAQPAGAQGAMNKFKSMEPAGAGGAKPNFMAGGRGGGRGGGTAVRRSPSAIKEMLLNWTKAMTAGYENVEVTNFSSSWNNGMAFCALIHHFYPESFDFARLDPKKRRANFTLAFNIAEKYADIAPLLDVDDMVKMQKPDWKCVFTYVQSFYRKLNDHPRNGTGNKEQ</sequence>
<feature type="compositionally biased region" description="Basic and acidic residues" evidence="7">
    <location>
        <begin position="2091"/>
        <end position="2102"/>
    </location>
</feature>
<feature type="compositionally biased region" description="Basic and acidic residues" evidence="7">
    <location>
        <begin position="1051"/>
        <end position="1070"/>
    </location>
</feature>
<dbReference type="SMART" id="SM00033">
    <property type="entry name" value="CH"/>
    <property type="match status" value="1"/>
</dbReference>
<reference evidence="10 11" key="1">
    <citation type="submission" date="2020-06" db="EMBL/GenBank/DDBJ databases">
        <authorList>
            <person name="Li R."/>
            <person name="Bekaert M."/>
        </authorList>
    </citation>
    <scope>NUCLEOTIDE SEQUENCE [LARGE SCALE GENOMIC DNA]</scope>
    <source>
        <strain evidence="11">wild</strain>
    </source>
</reference>
<evidence type="ECO:0000313" key="11">
    <source>
        <dbReference type="Proteomes" id="UP000507470"/>
    </source>
</evidence>
<feature type="region of interest" description="Disordered" evidence="7">
    <location>
        <begin position="1412"/>
        <end position="1444"/>
    </location>
</feature>
<evidence type="ECO:0000256" key="2">
    <source>
        <dbReference type="ARBA" id="ARBA00022553"/>
    </source>
</evidence>
<feature type="compositionally biased region" description="Basic and acidic residues" evidence="7">
    <location>
        <begin position="653"/>
        <end position="695"/>
    </location>
</feature>
<dbReference type="Pfam" id="PF12510">
    <property type="entry name" value="Smoothelin"/>
    <property type="match status" value="2"/>
</dbReference>
<dbReference type="OrthoDB" id="10017054at2759"/>
<dbReference type="InterPro" id="IPR036179">
    <property type="entry name" value="Ig-like_dom_sf"/>
</dbReference>
<evidence type="ECO:0000259" key="9">
    <source>
        <dbReference type="PROSITE" id="PS50835"/>
    </source>
</evidence>
<dbReference type="SMART" id="SM00408">
    <property type="entry name" value="IGc2"/>
    <property type="match status" value="4"/>
</dbReference>
<dbReference type="Proteomes" id="UP000507470">
    <property type="component" value="Unassembled WGS sequence"/>
</dbReference>
<feature type="domain" description="Ig-like" evidence="9">
    <location>
        <begin position="1542"/>
        <end position="1628"/>
    </location>
</feature>
<keyword evidence="4" id="KW-0393">Immunoglobulin domain</keyword>
<dbReference type="PANTHER" id="PTHR10075">
    <property type="entry name" value="BASIGIN RELATED"/>
    <property type="match status" value="1"/>
</dbReference>
<accession>A0A6J8AFE1</accession>
<evidence type="ECO:0000259" key="8">
    <source>
        <dbReference type="PROSITE" id="PS50021"/>
    </source>
</evidence>
<dbReference type="CDD" id="cd21200">
    <property type="entry name" value="CH_SMTN-like"/>
    <property type="match status" value="1"/>
</dbReference>
<evidence type="ECO:0000256" key="1">
    <source>
        <dbReference type="ARBA" id="ARBA00006692"/>
    </source>
</evidence>
<dbReference type="Pfam" id="PF07679">
    <property type="entry name" value="I-set"/>
    <property type="match status" value="4"/>
</dbReference>
<keyword evidence="3 6" id="KW-0175">Coiled coil</keyword>
<feature type="compositionally biased region" description="Low complexity" evidence="7">
    <location>
        <begin position="1036"/>
        <end position="1050"/>
    </location>
</feature>
<feature type="region of interest" description="Disordered" evidence="7">
    <location>
        <begin position="1923"/>
        <end position="2025"/>
    </location>
</feature>
<feature type="compositionally biased region" description="Basic and acidic residues" evidence="7">
    <location>
        <begin position="1082"/>
        <end position="1101"/>
    </location>
</feature>
<evidence type="ECO:0000256" key="3">
    <source>
        <dbReference type="ARBA" id="ARBA00023054"/>
    </source>
</evidence>
<comment type="similarity">
    <text evidence="5">Belongs to the smoothelin family.</text>
</comment>
<feature type="region of interest" description="Disordered" evidence="7">
    <location>
        <begin position="1082"/>
        <end position="1128"/>
    </location>
</feature>
<dbReference type="InterPro" id="IPR001715">
    <property type="entry name" value="CH_dom"/>
</dbReference>
<dbReference type="InterPro" id="IPR003598">
    <property type="entry name" value="Ig_sub2"/>
</dbReference>
<evidence type="ECO:0000256" key="7">
    <source>
        <dbReference type="SAM" id="MobiDB-lite"/>
    </source>
</evidence>
<dbReference type="SUPFAM" id="SSF48726">
    <property type="entry name" value="Immunoglobulin"/>
    <property type="match status" value="4"/>
</dbReference>
<dbReference type="FunFam" id="2.60.40.10:FF:000107">
    <property type="entry name" value="Myosin, light chain kinase a"/>
    <property type="match status" value="1"/>
</dbReference>
<feature type="compositionally biased region" description="Basic and acidic residues" evidence="7">
    <location>
        <begin position="2149"/>
        <end position="2170"/>
    </location>
</feature>
<dbReference type="EMBL" id="CACVKT020001354">
    <property type="protein sequence ID" value="CAC5367157.1"/>
    <property type="molecule type" value="Genomic_DNA"/>
</dbReference>
<keyword evidence="2" id="KW-0597">Phosphoprotein</keyword>
<feature type="compositionally biased region" description="Basic and acidic residues" evidence="7">
    <location>
        <begin position="887"/>
        <end position="896"/>
    </location>
</feature>
<feature type="compositionally biased region" description="Polar residues" evidence="7">
    <location>
        <begin position="696"/>
        <end position="714"/>
    </location>
</feature>
<evidence type="ECO:0000313" key="10">
    <source>
        <dbReference type="EMBL" id="CAC5367157.1"/>
    </source>
</evidence>
<comment type="similarity">
    <text evidence="1">Belongs to the protein kinase superfamily. CAMK Ser/Thr protein kinase family.</text>
</comment>
<feature type="coiled-coil region" evidence="6">
    <location>
        <begin position="2204"/>
        <end position="2273"/>
    </location>
</feature>
<dbReference type="InterPro" id="IPR013098">
    <property type="entry name" value="Ig_I-set"/>
</dbReference>
<feature type="compositionally biased region" description="Basic and acidic residues" evidence="7">
    <location>
        <begin position="1957"/>
        <end position="1983"/>
    </location>
</feature>
<feature type="domain" description="Calponin-homology (CH)" evidence="8">
    <location>
        <begin position="2411"/>
        <end position="2517"/>
    </location>
</feature>
<dbReference type="InterPro" id="IPR003599">
    <property type="entry name" value="Ig_sub"/>
</dbReference>
<feature type="compositionally biased region" description="Basic and acidic residues" evidence="7">
    <location>
        <begin position="2011"/>
        <end position="2024"/>
    </location>
</feature>
<dbReference type="Gene3D" id="1.10.418.10">
    <property type="entry name" value="Calponin-like domain"/>
    <property type="match status" value="1"/>
</dbReference>
<protein>
    <submittedName>
        <fullName evidence="10">Smoothelin,Smoothelin-like protein 1</fullName>
    </submittedName>
</protein>
<dbReference type="FunFam" id="1.10.418.10:FF:000009">
    <property type="entry name" value="smoothelin isoform X2"/>
    <property type="match status" value="1"/>
</dbReference>
<organism evidence="10 11">
    <name type="scientific">Mytilus coruscus</name>
    <name type="common">Sea mussel</name>
    <dbReference type="NCBI Taxonomy" id="42192"/>
    <lineage>
        <taxon>Eukaryota</taxon>
        <taxon>Metazoa</taxon>
        <taxon>Spiralia</taxon>
        <taxon>Lophotrochozoa</taxon>
        <taxon>Mollusca</taxon>
        <taxon>Bivalvia</taxon>
        <taxon>Autobranchia</taxon>
        <taxon>Pteriomorphia</taxon>
        <taxon>Mytilida</taxon>
        <taxon>Mytiloidea</taxon>
        <taxon>Mytilidae</taxon>
        <taxon>Mytilinae</taxon>
        <taxon>Mytilus</taxon>
    </lineage>
</organism>
<dbReference type="SUPFAM" id="SSF47576">
    <property type="entry name" value="Calponin-homology domain, CH-domain"/>
    <property type="match status" value="1"/>
</dbReference>
<feature type="domain" description="Ig-like" evidence="9">
    <location>
        <begin position="1443"/>
        <end position="1533"/>
    </location>
</feature>
<feature type="compositionally biased region" description="Gly residues" evidence="7">
    <location>
        <begin position="2394"/>
        <end position="2404"/>
    </location>
</feature>
<feature type="compositionally biased region" description="Low complexity" evidence="7">
    <location>
        <begin position="998"/>
        <end position="1014"/>
    </location>
</feature>
<feature type="compositionally biased region" description="Basic and acidic residues" evidence="7">
    <location>
        <begin position="1111"/>
        <end position="1120"/>
    </location>
</feature>
<name>A0A6J8AFE1_MYTCO</name>
<feature type="compositionally biased region" description="Polar residues" evidence="7">
    <location>
        <begin position="899"/>
        <end position="909"/>
    </location>
</feature>
<dbReference type="PANTHER" id="PTHR10075:SF101">
    <property type="entry name" value="ZWEI IG DOMAIN PROTEIN ZIG-3"/>
    <property type="match status" value="1"/>
</dbReference>
<dbReference type="PROSITE" id="PS50021">
    <property type="entry name" value="CH"/>
    <property type="match status" value="1"/>
</dbReference>
<dbReference type="SMART" id="SM00409">
    <property type="entry name" value="IG"/>
    <property type="match status" value="4"/>
</dbReference>
<dbReference type="InterPro" id="IPR007110">
    <property type="entry name" value="Ig-like_dom"/>
</dbReference>
<feature type="compositionally biased region" description="Polar residues" evidence="7">
    <location>
        <begin position="1025"/>
        <end position="1035"/>
    </location>
</feature>
<feature type="region of interest" description="Disordered" evidence="7">
    <location>
        <begin position="885"/>
        <end position="961"/>
    </location>
</feature>
<dbReference type="Pfam" id="PF00307">
    <property type="entry name" value="CH"/>
    <property type="match status" value="1"/>
</dbReference>
<dbReference type="InterPro" id="IPR036872">
    <property type="entry name" value="CH_dom_sf"/>
</dbReference>
<evidence type="ECO:0000256" key="4">
    <source>
        <dbReference type="ARBA" id="ARBA00023319"/>
    </source>
</evidence>
<dbReference type="FunFam" id="2.60.40.10:FF:000080">
    <property type="entry name" value="Myosin light chain kinase, smooth muscle"/>
    <property type="match status" value="2"/>
</dbReference>
<evidence type="ECO:0000256" key="5">
    <source>
        <dbReference type="ARBA" id="ARBA00061655"/>
    </source>
</evidence>
<dbReference type="Gene3D" id="2.60.40.10">
    <property type="entry name" value="Immunoglobulins"/>
    <property type="match status" value="4"/>
</dbReference>
<dbReference type="InterPro" id="IPR013783">
    <property type="entry name" value="Ig-like_fold"/>
</dbReference>
<evidence type="ECO:0000256" key="6">
    <source>
        <dbReference type="SAM" id="Coils"/>
    </source>
</evidence>
<keyword evidence="11" id="KW-1185">Reference proteome</keyword>